<evidence type="ECO:0000313" key="3">
    <source>
        <dbReference type="Proteomes" id="UP000789901"/>
    </source>
</evidence>
<evidence type="ECO:0000256" key="1">
    <source>
        <dbReference type="SAM" id="MobiDB-lite"/>
    </source>
</evidence>
<accession>A0ABN7X5P4</accession>
<feature type="region of interest" description="Disordered" evidence="1">
    <location>
        <begin position="85"/>
        <end position="113"/>
    </location>
</feature>
<keyword evidence="3" id="KW-1185">Reference proteome</keyword>
<sequence>DLESDDNSDTDIILNSKNKNDIPKVSNLTQTESLMAKNVLEIRKENHCTIHNRPCLNKDGAKENHIEITFMMLSIWASEISKAMASPTEPPTHPLFTYKHPSKTKSQISSSPLQQSDLLQQPNLIQQPTFIGQPYIPPISSSFYNPFLPYYSSQPYGIPFQIPFQSPSQSTARTVLPEIDDFLKHVDEGEGTIDYYQKFLFEFKQQKISVRLLSKLSNEDFQKCGVDTIGARETLREYAAKYNMFLASSHNTLAERTFTYNPMH</sequence>
<comment type="caution">
    <text evidence="2">The sequence shown here is derived from an EMBL/GenBank/DDBJ whole genome shotgun (WGS) entry which is preliminary data.</text>
</comment>
<protein>
    <submittedName>
        <fullName evidence="2">29338_t:CDS:1</fullName>
    </submittedName>
</protein>
<feature type="non-terminal residue" evidence="2">
    <location>
        <position position="1"/>
    </location>
</feature>
<organism evidence="2 3">
    <name type="scientific">Gigaspora margarita</name>
    <dbReference type="NCBI Taxonomy" id="4874"/>
    <lineage>
        <taxon>Eukaryota</taxon>
        <taxon>Fungi</taxon>
        <taxon>Fungi incertae sedis</taxon>
        <taxon>Mucoromycota</taxon>
        <taxon>Glomeromycotina</taxon>
        <taxon>Glomeromycetes</taxon>
        <taxon>Diversisporales</taxon>
        <taxon>Gigasporaceae</taxon>
        <taxon>Gigaspora</taxon>
    </lineage>
</organism>
<name>A0ABN7X5P4_GIGMA</name>
<evidence type="ECO:0000313" key="2">
    <source>
        <dbReference type="EMBL" id="CAG8848370.1"/>
    </source>
</evidence>
<proteinExistence type="predicted"/>
<gene>
    <name evidence="2" type="ORF">GMARGA_LOCUS39146</name>
</gene>
<dbReference type="EMBL" id="CAJVQB010091685">
    <property type="protein sequence ID" value="CAG8848370.1"/>
    <property type="molecule type" value="Genomic_DNA"/>
</dbReference>
<reference evidence="2 3" key="1">
    <citation type="submission" date="2021-06" db="EMBL/GenBank/DDBJ databases">
        <authorList>
            <person name="Kallberg Y."/>
            <person name="Tangrot J."/>
            <person name="Rosling A."/>
        </authorList>
    </citation>
    <scope>NUCLEOTIDE SEQUENCE [LARGE SCALE GENOMIC DNA]</scope>
    <source>
        <strain evidence="2 3">120-4 pot B 10/14</strain>
    </source>
</reference>
<dbReference type="Proteomes" id="UP000789901">
    <property type="component" value="Unassembled WGS sequence"/>
</dbReference>